<evidence type="ECO:0000256" key="1">
    <source>
        <dbReference type="SAM" id="MobiDB-lite"/>
    </source>
</evidence>
<dbReference type="Gene3D" id="2.30.110.10">
    <property type="entry name" value="Electron Transport, Fmn-binding Protein, Chain A"/>
    <property type="match status" value="1"/>
</dbReference>
<evidence type="ECO:0000256" key="2">
    <source>
        <dbReference type="SAM" id="Phobius"/>
    </source>
</evidence>
<dbReference type="OrthoDB" id="539398at2759"/>
<dbReference type="SUPFAM" id="SSF50475">
    <property type="entry name" value="FMN-binding split barrel"/>
    <property type="match status" value="1"/>
</dbReference>
<name>A0A0D0CSQ5_9AGAR</name>
<dbReference type="PANTHER" id="PTHR39336">
    <property type="entry name" value="PYRIDOXAMINE PHOSPHATE OXIDASE FAMILY PROTEIN (AFU_ORTHOLOGUE AFUA_6G11440)"/>
    <property type="match status" value="1"/>
</dbReference>
<evidence type="ECO:0008006" key="5">
    <source>
        <dbReference type="Google" id="ProtNLM"/>
    </source>
</evidence>
<sequence length="280" mass="31481">MGQFFDEIPSHLLSWIEKQQMFWTATAPLSGQGHVNLSPKCTRGMFHIVNQRRVWYEDMSGSGVETISHLKESGNGRITILFHAFEGPPRIFRLFGTGTVYEFGTPEYDQYISPETRVPGSRAVILIDVHNVGTSCGYAIPFYDFKSHRNQLLQWAQKREATDDEYLQMSSASSSDDEPEPEQSRMPADNGMRIYWKQKNAHSIDGIPALNTQTFELTHRAFNTAKKVYTSDNQAIAASGKKANGMWSFGSDVMLDPKFLTGLTLGVASTAVVMRLLVRQ</sequence>
<dbReference type="HOGENOM" id="CLU_054794_2_1_1"/>
<keyword evidence="4" id="KW-1185">Reference proteome</keyword>
<dbReference type="AlphaFoldDB" id="A0A0D0CSQ5"/>
<organism evidence="3 4">
    <name type="scientific">Collybiopsis luxurians FD-317 M1</name>
    <dbReference type="NCBI Taxonomy" id="944289"/>
    <lineage>
        <taxon>Eukaryota</taxon>
        <taxon>Fungi</taxon>
        <taxon>Dikarya</taxon>
        <taxon>Basidiomycota</taxon>
        <taxon>Agaricomycotina</taxon>
        <taxon>Agaricomycetes</taxon>
        <taxon>Agaricomycetidae</taxon>
        <taxon>Agaricales</taxon>
        <taxon>Marasmiineae</taxon>
        <taxon>Omphalotaceae</taxon>
        <taxon>Collybiopsis</taxon>
        <taxon>Collybiopsis luxurians</taxon>
    </lineage>
</organism>
<keyword evidence="2" id="KW-0472">Membrane</keyword>
<protein>
    <recommendedName>
        <fullName evidence="5">Pyridoxamine 5'-phosphate oxidase putative domain-containing protein</fullName>
    </recommendedName>
</protein>
<accession>A0A0D0CSQ5</accession>
<dbReference type="PANTHER" id="PTHR39336:SF3">
    <property type="entry name" value="PYRIDOXAMINE PHOSPHATE OXIDASE"/>
    <property type="match status" value="1"/>
</dbReference>
<evidence type="ECO:0000313" key="4">
    <source>
        <dbReference type="Proteomes" id="UP000053593"/>
    </source>
</evidence>
<dbReference type="Proteomes" id="UP000053593">
    <property type="component" value="Unassembled WGS sequence"/>
</dbReference>
<dbReference type="InterPro" id="IPR012349">
    <property type="entry name" value="Split_barrel_FMN-bd"/>
</dbReference>
<proteinExistence type="predicted"/>
<evidence type="ECO:0000313" key="3">
    <source>
        <dbReference type="EMBL" id="KIK58743.1"/>
    </source>
</evidence>
<feature type="transmembrane region" description="Helical" evidence="2">
    <location>
        <begin position="259"/>
        <end position="278"/>
    </location>
</feature>
<feature type="region of interest" description="Disordered" evidence="1">
    <location>
        <begin position="166"/>
        <end position="188"/>
    </location>
</feature>
<keyword evidence="2" id="KW-0812">Transmembrane</keyword>
<keyword evidence="2" id="KW-1133">Transmembrane helix</keyword>
<reference evidence="3 4" key="1">
    <citation type="submission" date="2014-04" db="EMBL/GenBank/DDBJ databases">
        <title>Evolutionary Origins and Diversification of the Mycorrhizal Mutualists.</title>
        <authorList>
            <consortium name="DOE Joint Genome Institute"/>
            <consortium name="Mycorrhizal Genomics Consortium"/>
            <person name="Kohler A."/>
            <person name="Kuo A."/>
            <person name="Nagy L.G."/>
            <person name="Floudas D."/>
            <person name="Copeland A."/>
            <person name="Barry K.W."/>
            <person name="Cichocki N."/>
            <person name="Veneault-Fourrey C."/>
            <person name="LaButti K."/>
            <person name="Lindquist E.A."/>
            <person name="Lipzen A."/>
            <person name="Lundell T."/>
            <person name="Morin E."/>
            <person name="Murat C."/>
            <person name="Riley R."/>
            <person name="Ohm R."/>
            <person name="Sun H."/>
            <person name="Tunlid A."/>
            <person name="Henrissat B."/>
            <person name="Grigoriev I.V."/>
            <person name="Hibbett D.S."/>
            <person name="Martin F."/>
        </authorList>
    </citation>
    <scope>NUCLEOTIDE SEQUENCE [LARGE SCALE GENOMIC DNA]</scope>
    <source>
        <strain evidence="3 4">FD-317 M1</strain>
    </source>
</reference>
<dbReference type="EMBL" id="KN834783">
    <property type="protein sequence ID" value="KIK58743.1"/>
    <property type="molecule type" value="Genomic_DNA"/>
</dbReference>
<gene>
    <name evidence="3" type="ORF">GYMLUDRAFT_245831</name>
</gene>